<gene>
    <name evidence="2" type="ORF">RM533_08175</name>
</gene>
<protein>
    <recommendedName>
        <fullName evidence="4">Transposase IS4-like domain-containing protein</fullName>
    </recommendedName>
</protein>
<organism evidence="2 3">
    <name type="scientific">Croceicoccus esteveae</name>
    <dbReference type="NCBI Taxonomy" id="3075597"/>
    <lineage>
        <taxon>Bacteria</taxon>
        <taxon>Pseudomonadati</taxon>
        <taxon>Pseudomonadota</taxon>
        <taxon>Alphaproteobacteria</taxon>
        <taxon>Sphingomonadales</taxon>
        <taxon>Erythrobacteraceae</taxon>
        <taxon>Croceicoccus</taxon>
    </lineage>
</organism>
<evidence type="ECO:0000256" key="1">
    <source>
        <dbReference type="SAM" id="MobiDB-lite"/>
    </source>
</evidence>
<dbReference type="RefSeq" id="WP_311340732.1">
    <property type="nucleotide sequence ID" value="NZ_JAVRHS010000005.1"/>
</dbReference>
<evidence type="ECO:0008006" key="4">
    <source>
        <dbReference type="Google" id="ProtNLM"/>
    </source>
</evidence>
<accession>A0ABU2ZHS3</accession>
<evidence type="ECO:0000313" key="2">
    <source>
        <dbReference type="EMBL" id="MDT0576163.1"/>
    </source>
</evidence>
<proteinExistence type="predicted"/>
<reference evidence="2 3" key="1">
    <citation type="submission" date="2023-09" db="EMBL/GenBank/DDBJ databases">
        <authorList>
            <person name="Rey-Velasco X."/>
        </authorList>
    </citation>
    <scope>NUCLEOTIDE SEQUENCE [LARGE SCALE GENOMIC DNA]</scope>
    <source>
        <strain evidence="2 3">F390</strain>
    </source>
</reference>
<keyword evidence="3" id="KW-1185">Reference proteome</keyword>
<feature type="region of interest" description="Disordered" evidence="1">
    <location>
        <begin position="70"/>
        <end position="91"/>
    </location>
</feature>
<dbReference type="EMBL" id="JAVRHS010000005">
    <property type="protein sequence ID" value="MDT0576163.1"/>
    <property type="molecule type" value="Genomic_DNA"/>
</dbReference>
<name>A0ABU2ZHS3_9SPHN</name>
<sequence>MNSIYVAPLIDSIDFDALAGDKAFNANRFAGELGQRGAKMVISQRRNRLSPLAIDAEMYKRRRLIEKSCANPGNSNTSPCMQAEPARAFAQ</sequence>
<dbReference type="Proteomes" id="UP001259803">
    <property type="component" value="Unassembled WGS sequence"/>
</dbReference>
<feature type="compositionally biased region" description="Polar residues" evidence="1">
    <location>
        <begin position="71"/>
        <end position="80"/>
    </location>
</feature>
<evidence type="ECO:0000313" key="3">
    <source>
        <dbReference type="Proteomes" id="UP001259803"/>
    </source>
</evidence>
<comment type="caution">
    <text evidence="2">The sequence shown here is derived from an EMBL/GenBank/DDBJ whole genome shotgun (WGS) entry which is preliminary data.</text>
</comment>